<evidence type="ECO:0000256" key="2">
    <source>
        <dbReference type="SAM" id="MobiDB-lite"/>
    </source>
</evidence>
<evidence type="ECO:0000259" key="3">
    <source>
        <dbReference type="PROSITE" id="PS50994"/>
    </source>
</evidence>
<dbReference type="PANTHER" id="PTHR42648">
    <property type="entry name" value="TRANSPOSASE, PUTATIVE-RELATED"/>
    <property type="match status" value="1"/>
</dbReference>
<dbReference type="EMBL" id="QZWG01000002">
    <property type="protein sequence ID" value="RZC25785.1"/>
    <property type="molecule type" value="Genomic_DNA"/>
</dbReference>
<dbReference type="InterPro" id="IPR001584">
    <property type="entry name" value="Integrase_cat-core"/>
</dbReference>
<dbReference type="AlphaFoldDB" id="A0A445LRG9"/>
<proteinExistence type="predicted"/>
<evidence type="ECO:0000313" key="4">
    <source>
        <dbReference type="EMBL" id="RZC25785.1"/>
    </source>
</evidence>
<dbReference type="InterPro" id="IPR036397">
    <property type="entry name" value="RNaseH_sf"/>
</dbReference>
<dbReference type="GO" id="GO:0008233">
    <property type="term" value="F:peptidase activity"/>
    <property type="evidence" value="ECO:0007669"/>
    <property type="project" value="UniProtKB-KW"/>
</dbReference>
<evidence type="ECO:0000313" key="5">
    <source>
        <dbReference type="Proteomes" id="UP000289340"/>
    </source>
</evidence>
<dbReference type="InterPro" id="IPR054722">
    <property type="entry name" value="PolX-like_BBD"/>
</dbReference>
<dbReference type="Proteomes" id="UP000289340">
    <property type="component" value="Chromosome 2"/>
</dbReference>
<sequence>MLWIQSVVPTNEMRLTLGPVYFENVDLNEEHIDAIFDGLPDEYDGLITLCLTRSEPFTVPQIEASLMHQEERLERHKQRDTTPIQAHIVHSQNQSRRGFHNTPRGRGPDRLGNHGRGRDGRHNFISSTQGRGPKLQCQLCGYVSHSAFHCWLCFQNQSRRGFHNTPRGRGPDRLGNHGRGRDGRHNFISSTQGRGPKLQCQLCGYNDDSNNHFVQAMLAASTNHMDDSWYPDTGATHHLTHDLGNLMIKNEYNGGDHVHVGDGIGLTISHVGHSSFYNGGDHFTLQNLLYVPDITKNLISVSEFAKENGVFFEFHSNKSKVPSIFIQFKTMVELQLNTKIKALQTDGAKEYLVLTKYLADHGIQHCISCPHTHEQNGALERKHQHLTETGLTLLAASSLPSKFWVEAFSTATFIINRIPSSMIKYKSPFEVLFHKTPDYSIFKPFGCLCDPYLRPYTKTKLDFRSTPCIFLGCNTKYKGYKCITNSGKEYTVINTTICPNQRPTELTTPLTNPIPTSSSIHDPLPPNINPTIHDPVNSAPKQPPHPTPTTMFIP</sequence>
<dbReference type="PANTHER" id="PTHR42648:SF26">
    <property type="entry name" value="INTEGRASE CATALYTIC DOMAIN-CONTAINING PROTEIN"/>
    <property type="match status" value="1"/>
</dbReference>
<dbReference type="GO" id="GO:0006508">
    <property type="term" value="P:proteolysis"/>
    <property type="evidence" value="ECO:0007669"/>
    <property type="project" value="UniProtKB-KW"/>
</dbReference>
<feature type="compositionally biased region" description="Basic and acidic residues" evidence="2">
    <location>
        <begin position="106"/>
        <end position="119"/>
    </location>
</feature>
<keyword evidence="1" id="KW-0378">Hydrolase</keyword>
<feature type="region of interest" description="Disordered" evidence="2">
    <location>
        <begin position="515"/>
        <end position="554"/>
    </location>
</feature>
<dbReference type="InterPro" id="IPR012337">
    <property type="entry name" value="RNaseH-like_sf"/>
</dbReference>
<name>A0A445LRG9_GLYSO</name>
<comment type="caution">
    <text evidence="4">The sequence shown here is derived from an EMBL/GenBank/DDBJ whole genome shotgun (WGS) entry which is preliminary data.</text>
</comment>
<dbReference type="GO" id="GO:0003676">
    <property type="term" value="F:nucleic acid binding"/>
    <property type="evidence" value="ECO:0007669"/>
    <property type="project" value="InterPro"/>
</dbReference>
<dbReference type="InterPro" id="IPR039537">
    <property type="entry name" value="Retrotran_Ty1/copia-like"/>
</dbReference>
<dbReference type="Pfam" id="PF22936">
    <property type="entry name" value="Pol_BBD"/>
    <property type="match status" value="1"/>
</dbReference>
<reference evidence="4 5" key="1">
    <citation type="submission" date="2018-09" db="EMBL/GenBank/DDBJ databases">
        <title>A high-quality reference genome of wild soybean provides a powerful tool to mine soybean genomes.</title>
        <authorList>
            <person name="Xie M."/>
            <person name="Chung C.Y.L."/>
            <person name="Li M.-W."/>
            <person name="Wong F.-L."/>
            <person name="Chan T.-F."/>
            <person name="Lam H.-M."/>
        </authorList>
    </citation>
    <scope>NUCLEOTIDE SEQUENCE [LARGE SCALE GENOMIC DNA]</scope>
    <source>
        <strain evidence="5">cv. W05</strain>
        <tissue evidence="4">Hypocotyl of etiolated seedlings</tissue>
    </source>
</reference>
<dbReference type="Pfam" id="PF25597">
    <property type="entry name" value="SH3_retrovirus"/>
    <property type="match status" value="1"/>
</dbReference>
<keyword evidence="5" id="KW-1185">Reference proteome</keyword>
<evidence type="ECO:0000256" key="1">
    <source>
        <dbReference type="ARBA" id="ARBA00022670"/>
    </source>
</evidence>
<dbReference type="PROSITE" id="PS50994">
    <property type="entry name" value="INTEGRASE"/>
    <property type="match status" value="1"/>
</dbReference>
<dbReference type="GO" id="GO:0015074">
    <property type="term" value="P:DNA integration"/>
    <property type="evidence" value="ECO:0007669"/>
    <property type="project" value="InterPro"/>
</dbReference>
<organism evidence="4 5">
    <name type="scientific">Glycine soja</name>
    <name type="common">Wild soybean</name>
    <dbReference type="NCBI Taxonomy" id="3848"/>
    <lineage>
        <taxon>Eukaryota</taxon>
        <taxon>Viridiplantae</taxon>
        <taxon>Streptophyta</taxon>
        <taxon>Embryophyta</taxon>
        <taxon>Tracheophyta</taxon>
        <taxon>Spermatophyta</taxon>
        <taxon>Magnoliopsida</taxon>
        <taxon>eudicotyledons</taxon>
        <taxon>Gunneridae</taxon>
        <taxon>Pentapetalae</taxon>
        <taxon>rosids</taxon>
        <taxon>fabids</taxon>
        <taxon>Fabales</taxon>
        <taxon>Fabaceae</taxon>
        <taxon>Papilionoideae</taxon>
        <taxon>50 kb inversion clade</taxon>
        <taxon>NPAAA clade</taxon>
        <taxon>indigoferoid/millettioid clade</taxon>
        <taxon>Phaseoleae</taxon>
        <taxon>Glycine</taxon>
        <taxon>Glycine subgen. Soja</taxon>
    </lineage>
</organism>
<feature type="domain" description="Integrase catalytic" evidence="3">
    <location>
        <begin position="341"/>
        <end position="436"/>
    </location>
</feature>
<dbReference type="Gene3D" id="3.30.420.10">
    <property type="entry name" value="Ribonuclease H-like superfamily/Ribonuclease H"/>
    <property type="match status" value="1"/>
</dbReference>
<dbReference type="InterPro" id="IPR057670">
    <property type="entry name" value="SH3_retrovirus"/>
</dbReference>
<protein>
    <submittedName>
        <fullName evidence="4">Retrovirus-related Pol polyprotein from transposon RE2</fullName>
    </submittedName>
</protein>
<keyword evidence="1" id="KW-0645">Protease</keyword>
<accession>A0A445LRG9</accession>
<gene>
    <name evidence="4" type="ORF">D0Y65_004477</name>
</gene>
<feature type="region of interest" description="Disordered" evidence="2">
    <location>
        <begin position="90"/>
        <end position="119"/>
    </location>
</feature>
<dbReference type="SUPFAM" id="SSF53098">
    <property type="entry name" value="Ribonuclease H-like"/>
    <property type="match status" value="1"/>
</dbReference>